<accession>A0ABN2PBF2</accession>
<dbReference type="PANTHER" id="PTHR43427:SF9">
    <property type="entry name" value="ION-TRANSPORT PROTEIN YFEO-RELATED"/>
    <property type="match status" value="1"/>
</dbReference>
<evidence type="ECO:0000256" key="4">
    <source>
        <dbReference type="ARBA" id="ARBA00023136"/>
    </source>
</evidence>
<dbReference type="PRINTS" id="PR00762">
    <property type="entry name" value="CLCHANNEL"/>
</dbReference>
<keyword evidence="3 5" id="KW-1133">Transmembrane helix</keyword>
<keyword evidence="2 5" id="KW-0812">Transmembrane</keyword>
<name>A0ABN2PBF2_9MICC</name>
<dbReference type="Gene3D" id="1.10.3080.10">
    <property type="entry name" value="Clc chloride channel"/>
    <property type="match status" value="1"/>
</dbReference>
<proteinExistence type="predicted"/>
<feature type="transmembrane region" description="Helical" evidence="5">
    <location>
        <begin position="381"/>
        <end position="406"/>
    </location>
</feature>
<dbReference type="Proteomes" id="UP001500784">
    <property type="component" value="Unassembled WGS sequence"/>
</dbReference>
<feature type="transmembrane region" description="Helical" evidence="5">
    <location>
        <begin position="268"/>
        <end position="288"/>
    </location>
</feature>
<feature type="transmembrane region" description="Helical" evidence="5">
    <location>
        <begin position="308"/>
        <end position="328"/>
    </location>
</feature>
<feature type="transmembrane region" description="Helical" evidence="5">
    <location>
        <begin position="66"/>
        <end position="87"/>
    </location>
</feature>
<sequence length="427" mass="42545">MAESAAKSRPEENRVRALAVASVPAILTGALSALILFAFDELSLLLQHVLWENLPHALGANPDNGWWIFGMLTATGLAVGLIVRYVPGHAGPDSAASELGGQALPLRVVPGLAAAALVGLAGGVSLGPENPVIAINTAVLTALLARAFPRVPGKLVAGLAVAGTVGALFGTPVAAALIFTGLAGSIAVKGALFDKLFLPLGAAGAGAAVMNLLSGTLLDFAAPQSGVRSGWDVLTAMVIAVLAAGFGVLGVFAFRWAHRWAHRLRSPVLYTTLGGAVLGLLGALGGPLTLFKGAEESKELLSGGGESFGALLLLAVVKLAALVVAAATGFRGGRIFPAVFVGVAFGLAAAVLVPEVPASVAVSAAVLGMVLAVARDGWVALFIAVVVSGDVTVSAVLCLAVLPAWLVVTAAPHMLAEDDGGAPPAAA</sequence>
<feature type="transmembrane region" description="Helical" evidence="5">
    <location>
        <begin position="233"/>
        <end position="256"/>
    </location>
</feature>
<dbReference type="NCBIfam" id="NF002971">
    <property type="entry name" value="PRK03655.1"/>
    <property type="match status" value="1"/>
</dbReference>
<gene>
    <name evidence="6" type="ORF">GCM10009688_23150</name>
</gene>
<dbReference type="CDD" id="cd00400">
    <property type="entry name" value="Voltage_gated_ClC"/>
    <property type="match status" value="1"/>
</dbReference>
<dbReference type="InterPro" id="IPR050368">
    <property type="entry name" value="ClC-type_chloride_channel"/>
</dbReference>
<feature type="transmembrane region" description="Helical" evidence="5">
    <location>
        <begin position="335"/>
        <end position="352"/>
    </location>
</feature>
<keyword evidence="4 5" id="KW-0472">Membrane</keyword>
<dbReference type="InterPro" id="IPR014743">
    <property type="entry name" value="Cl-channel_core"/>
</dbReference>
<evidence type="ECO:0000256" key="2">
    <source>
        <dbReference type="ARBA" id="ARBA00022692"/>
    </source>
</evidence>
<comment type="caution">
    <text evidence="6">The sequence shown here is derived from an EMBL/GenBank/DDBJ whole genome shotgun (WGS) entry which is preliminary data.</text>
</comment>
<dbReference type="EMBL" id="BAAALV010000004">
    <property type="protein sequence ID" value="GAA1917418.1"/>
    <property type="molecule type" value="Genomic_DNA"/>
</dbReference>
<dbReference type="RefSeq" id="WP_152229358.1">
    <property type="nucleotide sequence ID" value="NZ_BAAALV010000004.1"/>
</dbReference>
<feature type="transmembrane region" description="Helical" evidence="5">
    <location>
        <begin position="155"/>
        <end position="184"/>
    </location>
</feature>
<reference evidence="6 7" key="1">
    <citation type="journal article" date="2019" name="Int. J. Syst. Evol. Microbiol.">
        <title>The Global Catalogue of Microorganisms (GCM) 10K type strain sequencing project: providing services to taxonomists for standard genome sequencing and annotation.</title>
        <authorList>
            <consortium name="The Broad Institute Genomics Platform"/>
            <consortium name="The Broad Institute Genome Sequencing Center for Infectious Disease"/>
            <person name="Wu L."/>
            <person name="Ma J."/>
        </authorList>
    </citation>
    <scope>NUCLEOTIDE SEQUENCE [LARGE SCALE GENOMIC DNA]</scope>
    <source>
        <strain evidence="6 7">JCM 13316</strain>
    </source>
</reference>
<dbReference type="PANTHER" id="PTHR43427">
    <property type="entry name" value="CHLORIDE CHANNEL PROTEIN CLC-E"/>
    <property type="match status" value="1"/>
</dbReference>
<evidence type="ECO:0000256" key="5">
    <source>
        <dbReference type="SAM" id="Phobius"/>
    </source>
</evidence>
<evidence type="ECO:0000256" key="3">
    <source>
        <dbReference type="ARBA" id="ARBA00022989"/>
    </source>
</evidence>
<dbReference type="SUPFAM" id="SSF81340">
    <property type="entry name" value="Clc chloride channel"/>
    <property type="match status" value="1"/>
</dbReference>
<organism evidence="6 7">
    <name type="scientific">Arthrobacter gandavensis</name>
    <dbReference type="NCBI Taxonomy" id="169960"/>
    <lineage>
        <taxon>Bacteria</taxon>
        <taxon>Bacillati</taxon>
        <taxon>Actinomycetota</taxon>
        <taxon>Actinomycetes</taxon>
        <taxon>Micrococcales</taxon>
        <taxon>Micrococcaceae</taxon>
        <taxon>Arthrobacter</taxon>
    </lineage>
</organism>
<protein>
    <submittedName>
        <fullName evidence="6">Ion channel protein</fullName>
    </submittedName>
</protein>
<evidence type="ECO:0000313" key="7">
    <source>
        <dbReference type="Proteomes" id="UP001500784"/>
    </source>
</evidence>
<dbReference type="Pfam" id="PF00654">
    <property type="entry name" value="Voltage_CLC"/>
    <property type="match status" value="1"/>
</dbReference>
<comment type="subcellular location">
    <subcellularLocation>
        <location evidence="1">Membrane</location>
        <topology evidence="1">Multi-pass membrane protein</topology>
    </subcellularLocation>
</comment>
<evidence type="ECO:0000256" key="1">
    <source>
        <dbReference type="ARBA" id="ARBA00004141"/>
    </source>
</evidence>
<dbReference type="InterPro" id="IPR001807">
    <property type="entry name" value="ClC"/>
</dbReference>
<evidence type="ECO:0000313" key="6">
    <source>
        <dbReference type="EMBL" id="GAA1917418.1"/>
    </source>
</evidence>
<keyword evidence="7" id="KW-1185">Reference proteome</keyword>
<feature type="transmembrane region" description="Helical" evidence="5">
    <location>
        <begin position="196"/>
        <end position="213"/>
    </location>
</feature>
<feature type="transmembrane region" description="Helical" evidence="5">
    <location>
        <begin position="108"/>
        <end position="126"/>
    </location>
</feature>
<feature type="transmembrane region" description="Helical" evidence="5">
    <location>
        <begin position="17"/>
        <end position="39"/>
    </location>
</feature>